<evidence type="ECO:0000256" key="1">
    <source>
        <dbReference type="SAM" id="MobiDB-lite"/>
    </source>
</evidence>
<dbReference type="Proteomes" id="UP000250235">
    <property type="component" value="Unassembled WGS sequence"/>
</dbReference>
<dbReference type="AlphaFoldDB" id="A0A2Z7BXV6"/>
<feature type="compositionally biased region" description="Basic residues" evidence="1">
    <location>
        <begin position="309"/>
        <end position="324"/>
    </location>
</feature>
<feature type="compositionally biased region" description="Polar residues" evidence="1">
    <location>
        <begin position="273"/>
        <end position="282"/>
    </location>
</feature>
<feature type="compositionally biased region" description="Basic and acidic residues" evidence="1">
    <location>
        <begin position="288"/>
        <end position="308"/>
    </location>
</feature>
<evidence type="ECO:0000313" key="2">
    <source>
        <dbReference type="EMBL" id="KZV39309.1"/>
    </source>
</evidence>
<name>A0A2Z7BXV6_9LAMI</name>
<organism evidence="2 3">
    <name type="scientific">Dorcoceras hygrometricum</name>
    <dbReference type="NCBI Taxonomy" id="472368"/>
    <lineage>
        <taxon>Eukaryota</taxon>
        <taxon>Viridiplantae</taxon>
        <taxon>Streptophyta</taxon>
        <taxon>Embryophyta</taxon>
        <taxon>Tracheophyta</taxon>
        <taxon>Spermatophyta</taxon>
        <taxon>Magnoliopsida</taxon>
        <taxon>eudicotyledons</taxon>
        <taxon>Gunneridae</taxon>
        <taxon>Pentapetalae</taxon>
        <taxon>asterids</taxon>
        <taxon>lamiids</taxon>
        <taxon>Lamiales</taxon>
        <taxon>Gesneriaceae</taxon>
        <taxon>Didymocarpoideae</taxon>
        <taxon>Trichosporeae</taxon>
        <taxon>Loxocarpinae</taxon>
        <taxon>Dorcoceras</taxon>
    </lineage>
</organism>
<reference evidence="2 3" key="1">
    <citation type="journal article" date="2015" name="Proc. Natl. Acad. Sci. U.S.A.">
        <title>The resurrection genome of Boea hygrometrica: A blueprint for survival of dehydration.</title>
        <authorList>
            <person name="Xiao L."/>
            <person name="Yang G."/>
            <person name="Zhang L."/>
            <person name="Yang X."/>
            <person name="Zhao S."/>
            <person name="Ji Z."/>
            <person name="Zhou Q."/>
            <person name="Hu M."/>
            <person name="Wang Y."/>
            <person name="Chen M."/>
            <person name="Xu Y."/>
            <person name="Jin H."/>
            <person name="Xiao X."/>
            <person name="Hu G."/>
            <person name="Bao F."/>
            <person name="Hu Y."/>
            <person name="Wan P."/>
            <person name="Li L."/>
            <person name="Deng X."/>
            <person name="Kuang T."/>
            <person name="Xiang C."/>
            <person name="Zhu J.K."/>
            <person name="Oliver M.J."/>
            <person name="He Y."/>
        </authorList>
    </citation>
    <scope>NUCLEOTIDE SEQUENCE [LARGE SCALE GENOMIC DNA]</scope>
    <source>
        <strain evidence="3">cv. XS01</strain>
    </source>
</reference>
<accession>A0A2Z7BXV6</accession>
<feature type="compositionally biased region" description="Basic residues" evidence="1">
    <location>
        <begin position="91"/>
        <end position="100"/>
    </location>
</feature>
<evidence type="ECO:0000313" key="3">
    <source>
        <dbReference type="Proteomes" id="UP000250235"/>
    </source>
</evidence>
<feature type="region of interest" description="Disordered" evidence="1">
    <location>
        <begin position="60"/>
        <end position="106"/>
    </location>
</feature>
<gene>
    <name evidence="2" type="ORF">F511_26899</name>
</gene>
<protein>
    <submittedName>
        <fullName evidence="2">Uncharacterized protein</fullName>
    </submittedName>
</protein>
<dbReference type="EMBL" id="KV001278">
    <property type="protein sequence ID" value="KZV39309.1"/>
    <property type="molecule type" value="Genomic_DNA"/>
</dbReference>
<feature type="region of interest" description="Disordered" evidence="1">
    <location>
        <begin position="241"/>
        <end position="324"/>
    </location>
</feature>
<keyword evidence="3" id="KW-1185">Reference proteome</keyword>
<sequence length="324" mass="35733">MVSAGSKQAKGFSVQISLLLESIPNLELGESTEFPSSKILTDKTVPRYISFNDKVGVEEAADAPPMNKAPRKPAVSTKRPAIATTEEPVPKKKRTSKKKSGSSSSPLEIVVVAQESVPLQMVEPFTGVPTAEEPAEQPAAEKISLLINQLTRDKPADTIEERQWFHLSHEELIAKWAAERLVTTPNDTDEEIEAERPIFDLFSWLPTADITDFLSSIALDRTAFRSVQIAQNTVSVAPSVQILDEPSSSESSSGGDAKKGEGSSSLPQPPPSDVQNLESGQFISLEETAERIREADRRQAEAEREKERQRRIRRLSGSSKRRRY</sequence>
<proteinExistence type="predicted"/>